<accession>A0A4Y1QYT7</accession>
<dbReference type="EMBL" id="AP019298">
    <property type="protein sequence ID" value="BBG97030.1"/>
    <property type="molecule type" value="Genomic_DNA"/>
</dbReference>
<reference evidence="1" key="1">
    <citation type="journal article" date="2019" name="Science">
        <title>Mutation of a bHLH transcription factor allowed almond domestication.</title>
        <authorList>
            <person name="Sanchez-Perez R."/>
            <person name="Pavan S."/>
            <person name="Mazzeo R."/>
            <person name="Moldovan C."/>
            <person name="Aiese Cigliano R."/>
            <person name="Del Cueto J."/>
            <person name="Ricciardi F."/>
            <person name="Lotti C."/>
            <person name="Ricciardi L."/>
            <person name="Dicenta F."/>
            <person name="Lopez-Marques R.L."/>
            <person name="Lindberg Moller B."/>
        </authorList>
    </citation>
    <scope>NUCLEOTIDE SEQUENCE</scope>
</reference>
<keyword evidence="1" id="KW-0436">Ligase</keyword>
<dbReference type="AlphaFoldDB" id="A0A4Y1QYT7"/>
<sequence length="72" mass="7541">MKNPGLIWTQGNLSLNSSTTSLLNGAAPELTLLNDDKSHAALLACFTSPRITGGTAVVIPEQNNPRPKKASP</sequence>
<protein>
    <submittedName>
        <fullName evidence="1">OPC-8:0 CoA ligase1</fullName>
    </submittedName>
</protein>
<gene>
    <name evidence="1" type="ORF">Prudu_006024</name>
</gene>
<dbReference type="GO" id="GO:0016874">
    <property type="term" value="F:ligase activity"/>
    <property type="evidence" value="ECO:0007669"/>
    <property type="project" value="UniProtKB-KW"/>
</dbReference>
<evidence type="ECO:0000313" key="1">
    <source>
        <dbReference type="EMBL" id="BBG97030.1"/>
    </source>
</evidence>
<proteinExistence type="predicted"/>
<organism evidence="1">
    <name type="scientific">Prunus dulcis</name>
    <name type="common">Almond</name>
    <name type="synonym">Amygdalus dulcis</name>
    <dbReference type="NCBI Taxonomy" id="3755"/>
    <lineage>
        <taxon>Eukaryota</taxon>
        <taxon>Viridiplantae</taxon>
        <taxon>Streptophyta</taxon>
        <taxon>Embryophyta</taxon>
        <taxon>Tracheophyta</taxon>
        <taxon>Spermatophyta</taxon>
        <taxon>Magnoliopsida</taxon>
        <taxon>eudicotyledons</taxon>
        <taxon>Gunneridae</taxon>
        <taxon>Pentapetalae</taxon>
        <taxon>rosids</taxon>
        <taxon>fabids</taxon>
        <taxon>Rosales</taxon>
        <taxon>Rosaceae</taxon>
        <taxon>Amygdaloideae</taxon>
        <taxon>Amygdaleae</taxon>
        <taxon>Prunus</taxon>
    </lineage>
</organism>
<name>A0A4Y1QYT7_PRUDU</name>